<keyword evidence="1" id="KW-0472">Membrane</keyword>
<keyword evidence="3" id="KW-1185">Reference proteome</keyword>
<evidence type="ECO:0000313" key="3">
    <source>
        <dbReference type="Proteomes" id="UP000268016"/>
    </source>
</evidence>
<comment type="caution">
    <text evidence="2">The sequence shown here is derived from an EMBL/GenBank/DDBJ whole genome shotgun (WGS) entry which is preliminary data.</text>
</comment>
<dbReference type="EMBL" id="RDRB01000002">
    <property type="protein sequence ID" value="ROU03814.1"/>
    <property type="molecule type" value="Genomic_DNA"/>
</dbReference>
<gene>
    <name evidence="2" type="ORF">EAT49_03820</name>
</gene>
<accession>A0A3N2R8L7</accession>
<keyword evidence="1" id="KW-0812">Transmembrane</keyword>
<reference evidence="2 3" key="1">
    <citation type="submission" date="2018-10" db="EMBL/GenBank/DDBJ databases">
        <title>Histidinibacterium lentulum gen. nov., sp. nov., a marine bacterium from the culture broth of Picochlorum sp. 122.</title>
        <authorList>
            <person name="Wang G."/>
        </authorList>
    </citation>
    <scope>NUCLEOTIDE SEQUENCE [LARGE SCALE GENOMIC DNA]</scope>
    <source>
        <strain evidence="2 3">B17</strain>
    </source>
</reference>
<protein>
    <submittedName>
        <fullName evidence="2">Uncharacterized protein</fullName>
    </submittedName>
</protein>
<dbReference type="AlphaFoldDB" id="A0A3N2R8L7"/>
<feature type="transmembrane region" description="Helical" evidence="1">
    <location>
        <begin position="12"/>
        <end position="35"/>
    </location>
</feature>
<dbReference type="RefSeq" id="WP_123640977.1">
    <property type="nucleotide sequence ID" value="NZ_ML119082.1"/>
</dbReference>
<feature type="transmembrane region" description="Helical" evidence="1">
    <location>
        <begin position="55"/>
        <end position="77"/>
    </location>
</feature>
<sequence length="107" mass="11402">MTTPAHPAKLTTLYIRSCAIGFAASAVFVGLLIWGDVARLGHLVTHSADGLLALGLLWLFNGIVFAGVQFGIAIMALKSEDEHDGGQRQPEPVAAPVLIPVRTDDRR</sequence>
<dbReference type="Proteomes" id="UP000268016">
    <property type="component" value="Unassembled WGS sequence"/>
</dbReference>
<evidence type="ECO:0000313" key="2">
    <source>
        <dbReference type="EMBL" id="ROU03814.1"/>
    </source>
</evidence>
<dbReference type="OrthoDB" id="8115457at2"/>
<evidence type="ECO:0000256" key="1">
    <source>
        <dbReference type="SAM" id="Phobius"/>
    </source>
</evidence>
<organism evidence="2 3">
    <name type="scientific">Histidinibacterium lentulum</name>
    <dbReference type="NCBI Taxonomy" id="2480588"/>
    <lineage>
        <taxon>Bacteria</taxon>
        <taxon>Pseudomonadati</taxon>
        <taxon>Pseudomonadota</taxon>
        <taxon>Alphaproteobacteria</taxon>
        <taxon>Rhodobacterales</taxon>
        <taxon>Paracoccaceae</taxon>
        <taxon>Histidinibacterium</taxon>
    </lineage>
</organism>
<name>A0A3N2R8L7_9RHOB</name>
<keyword evidence="1" id="KW-1133">Transmembrane helix</keyword>
<proteinExistence type="predicted"/>